<evidence type="ECO:0000256" key="1">
    <source>
        <dbReference type="SAM" id="MobiDB-lite"/>
    </source>
</evidence>
<reference evidence="2" key="2">
    <citation type="submission" date="2020-09" db="EMBL/GenBank/DDBJ databases">
        <authorList>
            <person name="Sun Q."/>
            <person name="Zhou Y."/>
        </authorList>
    </citation>
    <scope>NUCLEOTIDE SEQUENCE</scope>
    <source>
        <strain evidence="2">CGMCC 1.8984</strain>
    </source>
</reference>
<name>A0A917PL04_9MICO</name>
<dbReference type="Proteomes" id="UP000636956">
    <property type="component" value="Unassembled WGS sequence"/>
</dbReference>
<dbReference type="EMBL" id="BMMD01000011">
    <property type="protein sequence ID" value="GGJ82827.1"/>
    <property type="molecule type" value="Genomic_DNA"/>
</dbReference>
<evidence type="ECO:0000313" key="2">
    <source>
        <dbReference type="EMBL" id="GGJ82827.1"/>
    </source>
</evidence>
<feature type="compositionally biased region" description="Basic and acidic residues" evidence="1">
    <location>
        <begin position="158"/>
        <end position="169"/>
    </location>
</feature>
<organism evidence="2 3">
    <name type="scientific">Agromyces bauzanensis</name>
    <dbReference type="NCBI Taxonomy" id="1308924"/>
    <lineage>
        <taxon>Bacteria</taxon>
        <taxon>Bacillati</taxon>
        <taxon>Actinomycetota</taxon>
        <taxon>Actinomycetes</taxon>
        <taxon>Micrococcales</taxon>
        <taxon>Microbacteriaceae</taxon>
        <taxon>Agromyces</taxon>
    </lineage>
</organism>
<feature type="compositionally biased region" description="Basic residues" evidence="1">
    <location>
        <begin position="170"/>
        <end position="181"/>
    </location>
</feature>
<reference evidence="2" key="1">
    <citation type="journal article" date="2014" name="Int. J. Syst. Evol. Microbiol.">
        <title>Complete genome sequence of Corynebacterium casei LMG S-19264T (=DSM 44701T), isolated from a smear-ripened cheese.</title>
        <authorList>
            <consortium name="US DOE Joint Genome Institute (JGI-PGF)"/>
            <person name="Walter F."/>
            <person name="Albersmeier A."/>
            <person name="Kalinowski J."/>
            <person name="Ruckert C."/>
        </authorList>
    </citation>
    <scope>NUCLEOTIDE SEQUENCE</scope>
    <source>
        <strain evidence="2">CGMCC 1.8984</strain>
    </source>
</reference>
<comment type="caution">
    <text evidence="2">The sequence shown here is derived from an EMBL/GenBank/DDBJ whole genome shotgun (WGS) entry which is preliminary data.</text>
</comment>
<keyword evidence="3" id="KW-1185">Reference proteome</keyword>
<evidence type="ECO:0000313" key="3">
    <source>
        <dbReference type="Proteomes" id="UP000636956"/>
    </source>
</evidence>
<dbReference type="AlphaFoldDB" id="A0A917PL04"/>
<gene>
    <name evidence="2" type="ORF">GCM10011372_21380</name>
</gene>
<dbReference type="RefSeq" id="WP_188743423.1">
    <property type="nucleotide sequence ID" value="NZ_BAABFW010000085.1"/>
</dbReference>
<proteinExistence type="predicted"/>
<sequence>MMGFSAAEDRLGPERAARLAAECADYAQRTGNVHELAHAHLVQAMLRTDAATARATEPGRRPGNATDAADRDDLLELTATFRRLGDLRCMTRCLLLRERLARPDERAELLEEAVGVAHAAGDLTNQVTALTRMVRAHRQRVDDSGPVSRDSGTRRLTRCSDDRRHEPHHGSLRVGVTRRTRPSAGLAERPGAGTVGHGAHLDELLAP</sequence>
<protein>
    <submittedName>
        <fullName evidence="2">Uncharacterized protein</fullName>
    </submittedName>
</protein>
<feature type="region of interest" description="Disordered" evidence="1">
    <location>
        <begin position="137"/>
        <end position="207"/>
    </location>
</feature>
<accession>A0A917PL04</accession>